<sequence>MAQSGTSVNTPVMQGTASYVLGRQPAATNITPMGDVSVSMSGDMVMTTAKLSGLTPNTYYVAHYHTMGTASTTDPCASNGMALLSSKIVGMSDKDGMVTLSGSVLKSEILQAAYFNVHTAKDDMGTPADAGIACTAIKMM</sequence>
<dbReference type="AlphaFoldDB" id="A0A2Z3JKU0"/>
<dbReference type="EMBL" id="CP029494">
    <property type="protein sequence ID" value="AWN24526.1"/>
    <property type="molecule type" value="Genomic_DNA"/>
</dbReference>
<reference evidence="1 2" key="1">
    <citation type="submission" date="2018-05" db="EMBL/GenBank/DDBJ databases">
        <title>Complete Genome Sequence of Deinococcus sp. strain 17bor-2.</title>
        <authorList>
            <person name="Srinivasan S."/>
        </authorList>
    </citation>
    <scope>NUCLEOTIDE SEQUENCE [LARGE SCALE GENOMIC DNA]</scope>
    <source>
        <strain evidence="1 2">17bor-2</strain>
    </source>
</reference>
<dbReference type="KEGG" id="dez:DKM44_06725"/>
<protein>
    <submittedName>
        <fullName evidence="1">Superoxide dismutase</fullName>
    </submittedName>
</protein>
<gene>
    <name evidence="1" type="ORF">DKM44_06725</name>
</gene>
<dbReference type="OrthoDB" id="65640at2"/>
<accession>A0A2Z3JKU0</accession>
<dbReference type="Proteomes" id="UP000245368">
    <property type="component" value="Chromosome"/>
</dbReference>
<evidence type="ECO:0000313" key="1">
    <source>
        <dbReference type="EMBL" id="AWN24526.1"/>
    </source>
</evidence>
<keyword evidence="2" id="KW-1185">Reference proteome</keyword>
<organism evidence="1 2">
    <name type="scientific">Deinococcus irradiatisoli</name>
    <dbReference type="NCBI Taxonomy" id="2202254"/>
    <lineage>
        <taxon>Bacteria</taxon>
        <taxon>Thermotogati</taxon>
        <taxon>Deinococcota</taxon>
        <taxon>Deinococci</taxon>
        <taxon>Deinococcales</taxon>
        <taxon>Deinococcaceae</taxon>
        <taxon>Deinococcus</taxon>
    </lineage>
</organism>
<evidence type="ECO:0000313" key="2">
    <source>
        <dbReference type="Proteomes" id="UP000245368"/>
    </source>
</evidence>
<name>A0A2Z3JKU0_9DEIO</name>
<proteinExistence type="predicted"/>